<keyword evidence="1" id="KW-0030">Aminoacyl-tRNA synthetase</keyword>
<organism evidence="1 2">
    <name type="scientific">Pedobacter jejuensis</name>
    <dbReference type="NCBI Taxonomy" id="1268550"/>
    <lineage>
        <taxon>Bacteria</taxon>
        <taxon>Pseudomonadati</taxon>
        <taxon>Bacteroidota</taxon>
        <taxon>Sphingobacteriia</taxon>
        <taxon>Sphingobacteriales</taxon>
        <taxon>Sphingobacteriaceae</taxon>
        <taxon>Pedobacter</taxon>
    </lineage>
</organism>
<protein>
    <submittedName>
        <fullName evidence="1">Phenylalanyl-tRNA synthetase subunit alpha</fullName>
    </submittedName>
</protein>
<dbReference type="EMBL" id="RBEE01000009">
    <property type="protein sequence ID" value="RNL54936.1"/>
    <property type="molecule type" value="Genomic_DNA"/>
</dbReference>
<name>A0A3N0BZW2_9SPHI</name>
<dbReference type="OrthoDB" id="773011at2"/>
<dbReference type="GO" id="GO:0004812">
    <property type="term" value="F:aminoacyl-tRNA ligase activity"/>
    <property type="evidence" value="ECO:0007669"/>
    <property type="project" value="UniProtKB-KW"/>
</dbReference>
<keyword evidence="1" id="KW-0436">Ligase</keyword>
<dbReference type="Proteomes" id="UP000274046">
    <property type="component" value="Unassembled WGS sequence"/>
</dbReference>
<keyword evidence="2" id="KW-1185">Reference proteome</keyword>
<dbReference type="AlphaFoldDB" id="A0A3N0BZW2"/>
<evidence type="ECO:0000313" key="1">
    <source>
        <dbReference type="EMBL" id="RNL54936.1"/>
    </source>
</evidence>
<accession>A0A3N0BZW2</accession>
<gene>
    <name evidence="1" type="ORF">D7004_05875</name>
</gene>
<reference evidence="1 2" key="1">
    <citation type="submission" date="2018-10" db="EMBL/GenBank/DDBJ databases">
        <title>Genome sequencing of Pedobacter jejuensis TNB23.</title>
        <authorList>
            <person name="Cho Y.-J."/>
            <person name="Cho A."/>
            <person name="Kim O.-S."/>
        </authorList>
    </citation>
    <scope>NUCLEOTIDE SEQUENCE [LARGE SCALE GENOMIC DNA]</scope>
    <source>
        <strain evidence="1 2">TNB23</strain>
    </source>
</reference>
<sequence length="36" mass="4366">MSNEILEFSVQVDEKFDLNFNWLDGFWGIAYKFFSK</sequence>
<evidence type="ECO:0000313" key="2">
    <source>
        <dbReference type="Proteomes" id="UP000274046"/>
    </source>
</evidence>
<comment type="caution">
    <text evidence="1">The sequence shown here is derived from an EMBL/GenBank/DDBJ whole genome shotgun (WGS) entry which is preliminary data.</text>
</comment>
<proteinExistence type="predicted"/>